<keyword evidence="4" id="KW-0968">Cytoplasmic vesicle</keyword>
<comment type="caution">
    <text evidence="7">The sequence shown here is derived from an EMBL/GenBank/DDBJ whole genome shotgun (WGS) entry which is preliminary data.</text>
</comment>
<dbReference type="PROSITE" id="PS50942">
    <property type="entry name" value="ENTH"/>
    <property type="match status" value="1"/>
</dbReference>
<feature type="region of interest" description="Disordered" evidence="5">
    <location>
        <begin position="219"/>
        <end position="253"/>
    </location>
</feature>
<dbReference type="SUPFAM" id="SSF48464">
    <property type="entry name" value="ENTH/VHS domain"/>
    <property type="match status" value="1"/>
</dbReference>
<reference evidence="7 8" key="1">
    <citation type="submission" date="2024-11" db="EMBL/GenBank/DDBJ databases">
        <title>Chromosome-level genome assembly of Eucalyptus globulus Labill. provides insights into its genome evolution.</title>
        <authorList>
            <person name="Li X."/>
        </authorList>
    </citation>
    <scope>NUCLEOTIDE SEQUENCE [LARGE SCALE GENOMIC DNA]</scope>
    <source>
        <strain evidence="7">CL2024</strain>
        <tissue evidence="7">Fresh tender leaves</tissue>
    </source>
</reference>
<keyword evidence="8" id="KW-1185">Reference proteome</keyword>
<dbReference type="CDD" id="cd03571">
    <property type="entry name" value="ENTH"/>
    <property type="match status" value="1"/>
</dbReference>
<gene>
    <name evidence="7" type="ORF">ACJRO7_031802</name>
</gene>
<dbReference type="PANTHER" id="PTHR12276">
    <property type="entry name" value="EPSIN/ENT-RELATED"/>
    <property type="match status" value="1"/>
</dbReference>
<evidence type="ECO:0000259" key="6">
    <source>
        <dbReference type="PROSITE" id="PS50942"/>
    </source>
</evidence>
<evidence type="ECO:0000256" key="3">
    <source>
        <dbReference type="ARBA" id="ARBA00023034"/>
    </source>
</evidence>
<keyword evidence="3" id="KW-0333">Golgi apparatus</keyword>
<evidence type="ECO:0000313" key="8">
    <source>
        <dbReference type="Proteomes" id="UP001634007"/>
    </source>
</evidence>
<dbReference type="EMBL" id="JBJKBG010000008">
    <property type="protein sequence ID" value="KAL3726954.1"/>
    <property type="molecule type" value="Genomic_DNA"/>
</dbReference>
<evidence type="ECO:0000256" key="1">
    <source>
        <dbReference type="ARBA" id="ARBA00004132"/>
    </source>
</evidence>
<protein>
    <recommendedName>
        <fullName evidence="6">ENTH domain-containing protein</fullName>
    </recommendedName>
</protein>
<dbReference type="Proteomes" id="UP001634007">
    <property type="component" value="Unassembled WGS sequence"/>
</dbReference>
<dbReference type="Pfam" id="PF01417">
    <property type="entry name" value="ENTH"/>
    <property type="match status" value="1"/>
</dbReference>
<evidence type="ECO:0000256" key="4">
    <source>
        <dbReference type="ARBA" id="ARBA00023329"/>
    </source>
</evidence>
<evidence type="ECO:0000256" key="2">
    <source>
        <dbReference type="ARBA" id="ARBA00004555"/>
    </source>
</evidence>
<sequence>MENLLLDQVKKQASSFLQEKYKAARLALTDVTQAELLAEDVTNNDPLSPDARTMTQIAEASYDIDDYWRVVDVLHRRLQSIDWKQWRQSYKTLVLLDFLLTHGPEEFAEEFEGDVTIIEELGAFQYVDEKGFNWGGNMHKKAEQIVKLLGDREALKKARLKALKITKEIQGFGSSTSSPSSLSSCSNSETLRTWSFGSSSASSTWNEANDPCRLDQFSPRKEFKEGYSQGRTKDDDTSDFLSKTENRSHRWNHHATKEIKSLLDPKDPYPEQKNGLVSGICSKLAALSPRKANGTEKNAFRSLSDAGKAMRKNYERQFSIGY</sequence>
<dbReference type="InterPro" id="IPR008942">
    <property type="entry name" value="ENTH_VHS"/>
</dbReference>
<dbReference type="Gene3D" id="1.25.40.90">
    <property type="match status" value="1"/>
</dbReference>
<dbReference type="InterPro" id="IPR013809">
    <property type="entry name" value="ENTH"/>
</dbReference>
<dbReference type="PANTHER" id="PTHR12276:SF95">
    <property type="entry name" value="ENTH_VHS FAMILY PROTEIN"/>
    <property type="match status" value="1"/>
</dbReference>
<feature type="compositionally biased region" description="Basic and acidic residues" evidence="5">
    <location>
        <begin position="219"/>
        <end position="235"/>
    </location>
</feature>
<dbReference type="GO" id="GO:0005794">
    <property type="term" value="C:Golgi apparatus"/>
    <property type="evidence" value="ECO:0007669"/>
    <property type="project" value="UniProtKB-SubCell"/>
</dbReference>
<accession>A0ABD3JL29</accession>
<proteinExistence type="predicted"/>
<comment type="subcellular location">
    <subcellularLocation>
        <location evidence="1">Cytoplasmic vesicle</location>
        <location evidence="1">Clathrin-coated vesicle</location>
    </subcellularLocation>
    <subcellularLocation>
        <location evidence="2">Golgi apparatus</location>
    </subcellularLocation>
</comment>
<feature type="domain" description="ENTH" evidence="6">
    <location>
        <begin position="26"/>
        <end position="159"/>
    </location>
</feature>
<name>A0ABD3JL29_EUCGL</name>
<dbReference type="GO" id="GO:0030136">
    <property type="term" value="C:clathrin-coated vesicle"/>
    <property type="evidence" value="ECO:0007669"/>
    <property type="project" value="UniProtKB-SubCell"/>
</dbReference>
<dbReference type="AlphaFoldDB" id="A0ABD3JL29"/>
<organism evidence="7 8">
    <name type="scientific">Eucalyptus globulus</name>
    <name type="common">Tasmanian blue gum</name>
    <dbReference type="NCBI Taxonomy" id="34317"/>
    <lineage>
        <taxon>Eukaryota</taxon>
        <taxon>Viridiplantae</taxon>
        <taxon>Streptophyta</taxon>
        <taxon>Embryophyta</taxon>
        <taxon>Tracheophyta</taxon>
        <taxon>Spermatophyta</taxon>
        <taxon>Magnoliopsida</taxon>
        <taxon>eudicotyledons</taxon>
        <taxon>Gunneridae</taxon>
        <taxon>Pentapetalae</taxon>
        <taxon>rosids</taxon>
        <taxon>malvids</taxon>
        <taxon>Myrtales</taxon>
        <taxon>Myrtaceae</taxon>
        <taxon>Myrtoideae</taxon>
        <taxon>Eucalypteae</taxon>
        <taxon>Eucalyptus</taxon>
    </lineage>
</organism>
<evidence type="ECO:0000313" key="7">
    <source>
        <dbReference type="EMBL" id="KAL3726954.1"/>
    </source>
</evidence>
<evidence type="ECO:0000256" key="5">
    <source>
        <dbReference type="SAM" id="MobiDB-lite"/>
    </source>
</evidence>
<dbReference type="SMART" id="SM00273">
    <property type="entry name" value="ENTH"/>
    <property type="match status" value="1"/>
</dbReference>